<evidence type="ECO:0000313" key="2">
    <source>
        <dbReference type="EMBL" id="JAS31682.1"/>
    </source>
</evidence>
<dbReference type="EMBL" id="GEDC01005616">
    <property type="protein sequence ID" value="JAS31682.1"/>
    <property type="molecule type" value="Transcribed_RNA"/>
</dbReference>
<dbReference type="AlphaFoldDB" id="A0A1B6E171"/>
<evidence type="ECO:0000256" key="1">
    <source>
        <dbReference type="SAM" id="MobiDB-lite"/>
    </source>
</evidence>
<feature type="region of interest" description="Disordered" evidence="1">
    <location>
        <begin position="174"/>
        <end position="198"/>
    </location>
</feature>
<dbReference type="EMBL" id="GEDC01002021">
    <property type="protein sequence ID" value="JAS35277.1"/>
    <property type="molecule type" value="Transcribed_RNA"/>
</dbReference>
<organism evidence="2">
    <name type="scientific">Clastoptera arizonana</name>
    <name type="common">Arizona spittle bug</name>
    <dbReference type="NCBI Taxonomy" id="38151"/>
    <lineage>
        <taxon>Eukaryota</taxon>
        <taxon>Metazoa</taxon>
        <taxon>Ecdysozoa</taxon>
        <taxon>Arthropoda</taxon>
        <taxon>Hexapoda</taxon>
        <taxon>Insecta</taxon>
        <taxon>Pterygota</taxon>
        <taxon>Neoptera</taxon>
        <taxon>Paraneoptera</taxon>
        <taxon>Hemiptera</taxon>
        <taxon>Auchenorrhyncha</taxon>
        <taxon>Cercopoidea</taxon>
        <taxon>Clastopteridae</taxon>
        <taxon>Clastoptera</taxon>
    </lineage>
</organism>
<accession>A0A1B6E171</accession>
<protein>
    <submittedName>
        <fullName evidence="2">Uncharacterized protein</fullName>
    </submittedName>
</protein>
<name>A0A1B6E171_9HEMI</name>
<evidence type="ECO:0000313" key="3">
    <source>
        <dbReference type="EMBL" id="JAS35277.1"/>
    </source>
</evidence>
<gene>
    <name evidence="3" type="ORF">g.25105</name>
    <name evidence="2" type="ORF">g.25106</name>
</gene>
<sequence length="218" mass="24893">MERYDIPSLQDLKNIAREVDTGIKHLNKELRSPQKLMFDKNDEKRKKANDELESIATNLSEFKDFIESETIQFKSLVKDFEKEHKTSSECVDGIFKEIENIESIFMSRNKNYVPFKMASANESDLNTPKDSQQETCTIRKFKPSLNSTFLMSDGPNTSVESLANLKLESDISLSQNDLSTPPDPGYSPMFNDHHLDTPPDPGCSDLCLEVTGRKRRSF</sequence>
<proteinExistence type="predicted"/>
<reference evidence="2" key="1">
    <citation type="submission" date="2015-12" db="EMBL/GenBank/DDBJ databases">
        <title>De novo transcriptome assembly of four potential Pierce s Disease insect vectors from Arizona vineyards.</title>
        <authorList>
            <person name="Tassone E.E."/>
        </authorList>
    </citation>
    <scope>NUCLEOTIDE SEQUENCE</scope>
</reference>